<evidence type="ECO:0000256" key="1">
    <source>
        <dbReference type="ARBA" id="ARBA00022723"/>
    </source>
</evidence>
<evidence type="ECO:0000259" key="4">
    <source>
        <dbReference type="Pfam" id="PF00149"/>
    </source>
</evidence>
<dbReference type="InterPro" id="IPR004843">
    <property type="entry name" value="Calcineurin-like_PHP"/>
</dbReference>
<dbReference type="AlphaFoldDB" id="A0A6J4Q1N4"/>
<dbReference type="PANTHER" id="PTHR31302">
    <property type="entry name" value="TRANSMEMBRANE PROTEIN WITH METALLOPHOSPHOESTERASE DOMAIN-RELATED"/>
    <property type="match status" value="1"/>
</dbReference>
<accession>A0A6J4Q1N4</accession>
<evidence type="ECO:0000313" key="5">
    <source>
        <dbReference type="EMBL" id="CAA9430457.1"/>
    </source>
</evidence>
<keyword evidence="3" id="KW-1133">Transmembrane helix</keyword>
<evidence type="ECO:0000256" key="2">
    <source>
        <dbReference type="ARBA" id="ARBA00022801"/>
    </source>
</evidence>
<dbReference type="PANTHER" id="PTHR31302:SF31">
    <property type="entry name" value="PHOSPHODIESTERASE YAEI"/>
    <property type="match status" value="1"/>
</dbReference>
<dbReference type="SUPFAM" id="SSF56300">
    <property type="entry name" value="Metallo-dependent phosphatases"/>
    <property type="match status" value="1"/>
</dbReference>
<name>A0A6J4Q1N4_9ACTN</name>
<protein>
    <recommendedName>
        <fullName evidence="4">Calcineurin-like phosphoesterase domain-containing protein</fullName>
    </recommendedName>
</protein>
<sequence>MKYLNVRTIYRRVLPIIALGTLLLGGFVYVRKVEPEDVEVVSVSLVLPRLGARFDGYRIAQISDLHADGWMTPGRVLGLVKLVNEQEPDLVAITGDFATYSKFRSLIRHASALVAPLRRLRAPDGAVAVSGNHDYKSNPQVVRGVLAASGVTELHNTVQTLHRGGAALHLCGVDDVREGAPDLDRALRDLPEGGATILLVHEPDFADESAASGRFDLQLSGHAHGGQLGLPLLRYLFLPKLSRKYPAGLYRVGGMFLYTNRGLGAHPRFRFNCRPEITVFTLRSS</sequence>
<keyword evidence="3" id="KW-0472">Membrane</keyword>
<dbReference type="Gene3D" id="3.60.21.10">
    <property type="match status" value="1"/>
</dbReference>
<keyword evidence="1" id="KW-0479">Metal-binding</keyword>
<dbReference type="GO" id="GO:0046872">
    <property type="term" value="F:metal ion binding"/>
    <property type="evidence" value="ECO:0007669"/>
    <property type="project" value="UniProtKB-KW"/>
</dbReference>
<dbReference type="InterPro" id="IPR029052">
    <property type="entry name" value="Metallo-depent_PP-like"/>
</dbReference>
<dbReference type="GO" id="GO:0016020">
    <property type="term" value="C:membrane"/>
    <property type="evidence" value="ECO:0007669"/>
    <property type="project" value="GOC"/>
</dbReference>
<dbReference type="GO" id="GO:0009245">
    <property type="term" value="P:lipid A biosynthetic process"/>
    <property type="evidence" value="ECO:0007669"/>
    <property type="project" value="TreeGrafter"/>
</dbReference>
<organism evidence="5">
    <name type="scientific">uncultured Rubrobacteraceae bacterium</name>
    <dbReference type="NCBI Taxonomy" id="349277"/>
    <lineage>
        <taxon>Bacteria</taxon>
        <taxon>Bacillati</taxon>
        <taxon>Actinomycetota</taxon>
        <taxon>Rubrobacteria</taxon>
        <taxon>Rubrobacterales</taxon>
        <taxon>Rubrobacteraceae</taxon>
        <taxon>environmental samples</taxon>
    </lineage>
</organism>
<dbReference type="InterPro" id="IPR051158">
    <property type="entry name" value="Metallophosphoesterase_sf"/>
</dbReference>
<dbReference type="Pfam" id="PF00149">
    <property type="entry name" value="Metallophos"/>
    <property type="match status" value="1"/>
</dbReference>
<gene>
    <name evidence="5" type="ORF">AVDCRST_MAG82-2071</name>
</gene>
<evidence type="ECO:0000256" key="3">
    <source>
        <dbReference type="SAM" id="Phobius"/>
    </source>
</evidence>
<proteinExistence type="predicted"/>
<feature type="transmembrane region" description="Helical" evidence="3">
    <location>
        <begin position="12"/>
        <end position="30"/>
    </location>
</feature>
<dbReference type="EMBL" id="CADCVA010000288">
    <property type="protein sequence ID" value="CAA9430457.1"/>
    <property type="molecule type" value="Genomic_DNA"/>
</dbReference>
<keyword evidence="3" id="KW-0812">Transmembrane</keyword>
<dbReference type="GO" id="GO:0008758">
    <property type="term" value="F:UDP-2,3-diacylglucosamine hydrolase activity"/>
    <property type="evidence" value="ECO:0007669"/>
    <property type="project" value="TreeGrafter"/>
</dbReference>
<keyword evidence="2" id="KW-0378">Hydrolase</keyword>
<feature type="domain" description="Calcineurin-like phosphoesterase" evidence="4">
    <location>
        <begin position="58"/>
        <end position="225"/>
    </location>
</feature>
<dbReference type="CDD" id="cd07385">
    <property type="entry name" value="MPP_YkuE_C"/>
    <property type="match status" value="1"/>
</dbReference>
<reference evidence="5" key="1">
    <citation type="submission" date="2020-02" db="EMBL/GenBank/DDBJ databases">
        <authorList>
            <person name="Meier V. D."/>
        </authorList>
    </citation>
    <scope>NUCLEOTIDE SEQUENCE</scope>
    <source>
        <strain evidence="5">AVDCRST_MAG82</strain>
    </source>
</reference>